<dbReference type="AlphaFoldDB" id="W1XIY0"/>
<name>W1XIY0_9ZZZZ</name>
<comment type="caution">
    <text evidence="1">The sequence shown here is derived from an EMBL/GenBank/DDBJ whole genome shotgun (WGS) entry which is preliminary data.</text>
</comment>
<gene>
    <name evidence="1" type="ORF">Q604_UNBC16025G0001</name>
</gene>
<dbReference type="EMBL" id="AZMM01016025">
    <property type="protein sequence ID" value="ETJ29440.1"/>
    <property type="molecule type" value="Genomic_DNA"/>
</dbReference>
<feature type="non-terminal residue" evidence="1">
    <location>
        <position position="1"/>
    </location>
</feature>
<proteinExistence type="predicted"/>
<evidence type="ECO:0000313" key="1">
    <source>
        <dbReference type="EMBL" id="ETJ29440.1"/>
    </source>
</evidence>
<protein>
    <submittedName>
        <fullName evidence="1">Efflux ABC transporter, permease protein</fullName>
    </submittedName>
</protein>
<sequence>YGYIFVKGNEPKNDNEIVLEEKALKEMGLSDKLGQSINFNIIKKYIDENNQNQIYSFI</sequence>
<accession>W1XIY0</accession>
<organism evidence="1">
    <name type="scientific">human gut metagenome</name>
    <dbReference type="NCBI Taxonomy" id="408170"/>
    <lineage>
        <taxon>unclassified sequences</taxon>
        <taxon>metagenomes</taxon>
        <taxon>organismal metagenomes</taxon>
    </lineage>
</organism>
<reference evidence="1" key="1">
    <citation type="submission" date="2013-12" db="EMBL/GenBank/DDBJ databases">
        <title>A Varibaculum cambriense genome reconstructed from a premature infant gut community with otherwise low bacterial novelty that shifts toward anaerobic metabolism during the third week of life.</title>
        <authorList>
            <person name="Brown C.T."/>
            <person name="Sharon I."/>
            <person name="Thomas B.C."/>
            <person name="Castelle C.J."/>
            <person name="Morowitz M.J."/>
            <person name="Banfield J.F."/>
        </authorList>
    </citation>
    <scope>NUCLEOTIDE SEQUENCE</scope>
</reference>